<dbReference type="EnsemblMetazoa" id="tetur19g02340.1">
    <property type="protein sequence ID" value="tetur19g02340.1"/>
    <property type="gene ID" value="tetur19g02340"/>
</dbReference>
<dbReference type="HOGENOM" id="CLU_1837660_0_0_1"/>
<dbReference type="Proteomes" id="UP000015104">
    <property type="component" value="Unassembled WGS sequence"/>
</dbReference>
<protein>
    <submittedName>
        <fullName evidence="1">Uncharacterized protein</fullName>
    </submittedName>
</protein>
<name>T1KS95_TETUR</name>
<proteinExistence type="predicted"/>
<accession>T1KS95</accession>
<reference evidence="2" key="1">
    <citation type="submission" date="2011-08" db="EMBL/GenBank/DDBJ databases">
        <authorList>
            <person name="Rombauts S."/>
        </authorList>
    </citation>
    <scope>NUCLEOTIDE SEQUENCE</scope>
    <source>
        <strain evidence="2">London</strain>
    </source>
</reference>
<organism evidence="1 2">
    <name type="scientific">Tetranychus urticae</name>
    <name type="common">Two-spotted spider mite</name>
    <dbReference type="NCBI Taxonomy" id="32264"/>
    <lineage>
        <taxon>Eukaryota</taxon>
        <taxon>Metazoa</taxon>
        <taxon>Ecdysozoa</taxon>
        <taxon>Arthropoda</taxon>
        <taxon>Chelicerata</taxon>
        <taxon>Arachnida</taxon>
        <taxon>Acari</taxon>
        <taxon>Acariformes</taxon>
        <taxon>Trombidiformes</taxon>
        <taxon>Prostigmata</taxon>
        <taxon>Eleutherengona</taxon>
        <taxon>Raphignathae</taxon>
        <taxon>Tetranychoidea</taxon>
        <taxon>Tetranychidae</taxon>
        <taxon>Tetranychus</taxon>
    </lineage>
</organism>
<keyword evidence="2" id="KW-1185">Reference proteome</keyword>
<reference evidence="1" key="2">
    <citation type="submission" date="2015-06" db="UniProtKB">
        <authorList>
            <consortium name="EnsemblMetazoa"/>
        </authorList>
    </citation>
    <scope>IDENTIFICATION</scope>
</reference>
<evidence type="ECO:0000313" key="1">
    <source>
        <dbReference type="EnsemblMetazoa" id="tetur19g02340.1"/>
    </source>
</evidence>
<dbReference type="EMBL" id="CAEY01000424">
    <property type="status" value="NOT_ANNOTATED_CDS"/>
    <property type="molecule type" value="Genomic_DNA"/>
</dbReference>
<evidence type="ECO:0000313" key="2">
    <source>
        <dbReference type="Proteomes" id="UP000015104"/>
    </source>
</evidence>
<sequence length="140" mass="15972">MNNVAVDDDDSMRNQMLRLMSLMTGGDHGYDDDVSDVNGGDGMSLIKRKLFEQSEGKSRFFTLKVKSMSGTTWTLHLQNKGHSDETQKCHCDGLTQSCLLERKYYTALQLRCLCYNFFRTAPLFTNKSEIDLNIQGIQEK</sequence>
<dbReference type="AlphaFoldDB" id="T1KS95"/>